<keyword evidence="10" id="KW-1185">Reference proteome</keyword>
<evidence type="ECO:0000256" key="5">
    <source>
        <dbReference type="ARBA" id="ARBA00022801"/>
    </source>
</evidence>
<feature type="binding site" evidence="6">
    <location>
        <position position="172"/>
    </location>
    <ligand>
        <name>a divalent metal cation</name>
        <dbReference type="ChEBI" id="CHEBI:60240"/>
        <label>2</label>
        <note>catalytic</note>
    </ligand>
</feature>
<dbReference type="NCBIfam" id="TIGR00500">
    <property type="entry name" value="met_pdase_I"/>
    <property type="match status" value="1"/>
</dbReference>
<protein>
    <recommendedName>
        <fullName evidence="6 7">Methionine aminopeptidase</fullName>
        <shortName evidence="6">MAP</shortName>
        <shortName evidence="6">MetAP</shortName>
        <ecNumber evidence="6 7">3.4.11.18</ecNumber>
    </recommendedName>
    <alternativeName>
        <fullName evidence="6">Peptidase M</fullName>
    </alternativeName>
</protein>
<gene>
    <name evidence="6 9" type="primary">map</name>
    <name evidence="9" type="ORF">Q0590_19470</name>
</gene>
<comment type="function">
    <text evidence="1 6">Removes the N-terminal methionine from nascent proteins. The N-terminal methionine is often cleaved when the second residue in the primary sequence is small and uncharged (Met-Ala-, Cys, Gly, Pro, Ser, Thr, or Val). Requires deformylation of the N(alpha)-formylated initiator methionine before it can be hydrolyzed.</text>
</comment>
<dbReference type="GO" id="GO:0004239">
    <property type="term" value="F:initiator methionyl aminopeptidase activity"/>
    <property type="evidence" value="ECO:0007669"/>
    <property type="project" value="UniProtKB-EC"/>
</dbReference>
<dbReference type="Pfam" id="PF00557">
    <property type="entry name" value="Peptidase_M24"/>
    <property type="match status" value="1"/>
</dbReference>
<name>A0ABT8RCP1_9BACT</name>
<keyword evidence="5 6" id="KW-0378">Hydrolase</keyword>
<evidence type="ECO:0000259" key="8">
    <source>
        <dbReference type="Pfam" id="PF00557"/>
    </source>
</evidence>
<sequence length="269" mass="29765">MSKKQLFLKTKEEIELIRQSGDVLGKAHAEVAKLIEPGITTLTLDKRAEEFIRDHGGKPSFKNYNGFPASLCISTNEKVVHGIPGKYELKEGDIVSIDCGVQLHGFHSDSAYTYAVGEVSKEIADLLQITKESLYLAIDQVTAGARIGDIGYAVQSHVEKYGYSVVRELVGHGVGKHLHESPEVPNYGKRGNGIKLQEGLVIAIEPMVNLGTKNIVQEKDGWTIRTQDRKPSAHFEHTVALNNNKADILTTFKYIEEVLKSKYGQTIIH</sequence>
<dbReference type="CDD" id="cd01086">
    <property type="entry name" value="MetAP1"/>
    <property type="match status" value="1"/>
</dbReference>
<evidence type="ECO:0000256" key="1">
    <source>
        <dbReference type="ARBA" id="ARBA00002521"/>
    </source>
</evidence>
<feature type="domain" description="Peptidase M24" evidence="8">
    <location>
        <begin position="15"/>
        <end position="241"/>
    </location>
</feature>
<dbReference type="PRINTS" id="PR00599">
    <property type="entry name" value="MAPEPTIDASE"/>
</dbReference>
<dbReference type="RefSeq" id="WP_302039268.1">
    <property type="nucleotide sequence ID" value="NZ_JAUKPO010000012.1"/>
</dbReference>
<keyword evidence="3 6" id="KW-0645">Protease</keyword>
<dbReference type="Proteomes" id="UP001168528">
    <property type="component" value="Unassembled WGS sequence"/>
</dbReference>
<dbReference type="EC" id="3.4.11.18" evidence="6 7"/>
<evidence type="ECO:0000313" key="10">
    <source>
        <dbReference type="Proteomes" id="UP001168528"/>
    </source>
</evidence>
<evidence type="ECO:0000256" key="4">
    <source>
        <dbReference type="ARBA" id="ARBA00022723"/>
    </source>
</evidence>
<evidence type="ECO:0000256" key="3">
    <source>
        <dbReference type="ARBA" id="ARBA00022670"/>
    </source>
</evidence>
<comment type="similarity">
    <text evidence="6">Belongs to the peptidase M24A family. Methionine aminopeptidase type 1 subfamily.</text>
</comment>
<feature type="binding site" evidence="6">
    <location>
        <position position="179"/>
    </location>
    <ligand>
        <name>substrate</name>
    </ligand>
</feature>
<keyword evidence="2 6" id="KW-0031">Aminopeptidase</keyword>
<comment type="catalytic activity">
    <reaction evidence="6 7">
        <text>Release of N-terminal amino acids, preferentially methionine, from peptides and arylamides.</text>
        <dbReference type="EC" id="3.4.11.18"/>
    </reaction>
</comment>
<dbReference type="SUPFAM" id="SSF55920">
    <property type="entry name" value="Creatinase/aminopeptidase"/>
    <property type="match status" value="1"/>
</dbReference>
<evidence type="ECO:0000256" key="7">
    <source>
        <dbReference type="RuleBase" id="RU003653"/>
    </source>
</evidence>
<keyword evidence="4 6" id="KW-0479">Metal-binding</keyword>
<feature type="binding site" evidence="6">
    <location>
        <position position="236"/>
    </location>
    <ligand>
        <name>a divalent metal cation</name>
        <dbReference type="ChEBI" id="CHEBI:60240"/>
        <label>2</label>
        <note>catalytic</note>
    </ligand>
</feature>
<proteinExistence type="inferred from homology"/>
<feature type="binding site" evidence="6">
    <location>
        <position position="109"/>
    </location>
    <ligand>
        <name>a divalent metal cation</name>
        <dbReference type="ChEBI" id="CHEBI:60240"/>
        <label>2</label>
        <note>catalytic</note>
    </ligand>
</feature>
<evidence type="ECO:0000256" key="2">
    <source>
        <dbReference type="ARBA" id="ARBA00022438"/>
    </source>
</evidence>
<feature type="binding site" evidence="6">
    <location>
        <position position="205"/>
    </location>
    <ligand>
        <name>a divalent metal cation</name>
        <dbReference type="ChEBI" id="CHEBI:60240"/>
        <label>2</label>
        <note>catalytic</note>
    </ligand>
</feature>
<dbReference type="HAMAP" id="MF_01974">
    <property type="entry name" value="MetAP_1"/>
    <property type="match status" value="1"/>
</dbReference>
<dbReference type="InterPro" id="IPR001714">
    <property type="entry name" value="Pept_M24_MAP"/>
</dbReference>
<dbReference type="InterPro" id="IPR002467">
    <property type="entry name" value="Pept_M24A_MAP1"/>
</dbReference>
<comment type="cofactor">
    <cofactor evidence="6">
        <name>Co(2+)</name>
        <dbReference type="ChEBI" id="CHEBI:48828"/>
    </cofactor>
    <cofactor evidence="6">
        <name>Zn(2+)</name>
        <dbReference type="ChEBI" id="CHEBI:29105"/>
    </cofactor>
    <cofactor evidence="6">
        <name>Mn(2+)</name>
        <dbReference type="ChEBI" id="CHEBI:29035"/>
    </cofactor>
    <cofactor evidence="6">
        <name>Fe(2+)</name>
        <dbReference type="ChEBI" id="CHEBI:29033"/>
    </cofactor>
    <text evidence="6">Binds 2 divalent metal cations per subunit. Has a high-affinity and a low affinity metal-binding site. The true nature of the physiological cofactor is under debate. The enzyme is active with cobalt, zinc, manganese or divalent iron ions. Most likely, methionine aminopeptidases function as mononuclear Fe(2+)-metalloproteases under physiological conditions, and the catalytically relevant metal-binding site has been assigned to the histidine-containing high-affinity site.</text>
</comment>
<feature type="binding site" evidence="6">
    <location>
        <position position="81"/>
    </location>
    <ligand>
        <name>substrate</name>
    </ligand>
</feature>
<feature type="binding site" evidence="6">
    <location>
        <position position="98"/>
    </location>
    <ligand>
        <name>a divalent metal cation</name>
        <dbReference type="ChEBI" id="CHEBI:60240"/>
        <label>1</label>
    </ligand>
</feature>
<dbReference type="InterPro" id="IPR036005">
    <property type="entry name" value="Creatinase/aminopeptidase-like"/>
</dbReference>
<comment type="subunit">
    <text evidence="6">Monomer.</text>
</comment>
<evidence type="ECO:0000313" key="9">
    <source>
        <dbReference type="EMBL" id="MDO1448465.1"/>
    </source>
</evidence>
<dbReference type="Gene3D" id="3.90.230.10">
    <property type="entry name" value="Creatinase/methionine aminopeptidase superfamily"/>
    <property type="match status" value="1"/>
</dbReference>
<reference evidence="9" key="1">
    <citation type="submission" date="2023-07" db="EMBL/GenBank/DDBJ databases">
        <title>The genome sequence of Rhodocytophaga aerolata KACC 12507.</title>
        <authorList>
            <person name="Zhang X."/>
        </authorList>
    </citation>
    <scope>NUCLEOTIDE SEQUENCE</scope>
    <source>
        <strain evidence="9">KACC 12507</strain>
    </source>
</reference>
<dbReference type="InterPro" id="IPR000994">
    <property type="entry name" value="Pept_M24"/>
</dbReference>
<evidence type="ECO:0000256" key="6">
    <source>
        <dbReference type="HAMAP-Rule" id="MF_01974"/>
    </source>
</evidence>
<accession>A0ABT8RCP1</accession>
<organism evidence="9 10">
    <name type="scientific">Rhodocytophaga aerolata</name>
    <dbReference type="NCBI Taxonomy" id="455078"/>
    <lineage>
        <taxon>Bacteria</taxon>
        <taxon>Pseudomonadati</taxon>
        <taxon>Bacteroidota</taxon>
        <taxon>Cytophagia</taxon>
        <taxon>Cytophagales</taxon>
        <taxon>Rhodocytophagaceae</taxon>
        <taxon>Rhodocytophaga</taxon>
    </lineage>
</organism>
<dbReference type="EMBL" id="JAUKPO010000012">
    <property type="protein sequence ID" value="MDO1448465.1"/>
    <property type="molecule type" value="Genomic_DNA"/>
</dbReference>
<dbReference type="PANTHER" id="PTHR43330">
    <property type="entry name" value="METHIONINE AMINOPEPTIDASE"/>
    <property type="match status" value="1"/>
</dbReference>
<feature type="binding site" evidence="6">
    <location>
        <position position="236"/>
    </location>
    <ligand>
        <name>a divalent metal cation</name>
        <dbReference type="ChEBI" id="CHEBI:60240"/>
        <label>1</label>
    </ligand>
</feature>
<comment type="caution">
    <text evidence="9">The sequence shown here is derived from an EMBL/GenBank/DDBJ whole genome shotgun (WGS) entry which is preliminary data.</text>
</comment>
<dbReference type="PANTHER" id="PTHR43330:SF27">
    <property type="entry name" value="METHIONINE AMINOPEPTIDASE"/>
    <property type="match status" value="1"/>
</dbReference>
<feature type="binding site" evidence="6">
    <location>
        <position position="109"/>
    </location>
    <ligand>
        <name>a divalent metal cation</name>
        <dbReference type="ChEBI" id="CHEBI:60240"/>
        <label>1</label>
    </ligand>
</feature>